<dbReference type="GO" id="GO:0005789">
    <property type="term" value="C:endoplasmic reticulum membrane"/>
    <property type="evidence" value="ECO:0007669"/>
    <property type="project" value="UniProtKB-SubCell"/>
</dbReference>
<comment type="subcellular location">
    <subcellularLocation>
        <location evidence="1">Endoplasmic reticulum membrane</location>
        <topology evidence="1">Single-pass type II membrane protein</topology>
    </subcellularLocation>
</comment>
<keyword evidence="11" id="KW-1185">Reference proteome</keyword>
<gene>
    <name evidence="10" type="ORF">E2986_11891</name>
</gene>
<dbReference type="InterPro" id="IPR029244">
    <property type="entry name" value="FAM69_N"/>
</dbReference>
<dbReference type="SMART" id="SM01299">
    <property type="entry name" value="PIP49_N"/>
    <property type="match status" value="1"/>
</dbReference>
<keyword evidence="3" id="KW-0812">Transmembrane</keyword>
<name>A0A833RSW0_9HYME</name>
<protein>
    <recommendedName>
        <fullName evidence="9">FAM69 N-terminal domain-containing protein</fullName>
    </recommendedName>
</protein>
<evidence type="ECO:0000256" key="2">
    <source>
        <dbReference type="ARBA" id="ARBA00006338"/>
    </source>
</evidence>
<keyword evidence="8" id="KW-1015">Disulfide bond</keyword>
<accession>A0A833RSW0</accession>
<proteinExistence type="inferred from homology"/>
<evidence type="ECO:0000256" key="5">
    <source>
        <dbReference type="ARBA" id="ARBA00022968"/>
    </source>
</evidence>
<evidence type="ECO:0000313" key="11">
    <source>
        <dbReference type="Proteomes" id="UP000655588"/>
    </source>
</evidence>
<evidence type="ECO:0000256" key="8">
    <source>
        <dbReference type="ARBA" id="ARBA00023157"/>
    </source>
</evidence>
<dbReference type="EMBL" id="WNWW01000816">
    <property type="protein sequence ID" value="KAF3421791.1"/>
    <property type="molecule type" value="Genomic_DNA"/>
</dbReference>
<reference evidence="10" key="1">
    <citation type="submission" date="2019-11" db="EMBL/GenBank/DDBJ databases">
        <title>The nuclear and mitochondrial genomes of Frieseomelitta varia - a highly eusocial stingless bee (Meliponini) with a permanently sterile worker caste.</title>
        <authorList>
            <person name="Freitas F.C.P."/>
            <person name="Lourenco A.P."/>
            <person name="Nunes F.M.F."/>
            <person name="Paschoal A.R."/>
            <person name="Abreu F.C.P."/>
            <person name="Barbin F.O."/>
            <person name="Bataglia L."/>
            <person name="Cardoso-Junior C.A.M."/>
            <person name="Cervoni M.S."/>
            <person name="Silva S.R."/>
            <person name="Dalarmi F."/>
            <person name="Del Lama M.A."/>
            <person name="Depintor T.S."/>
            <person name="Ferreira K.M."/>
            <person name="Goria P.S."/>
            <person name="Jaskot M.C."/>
            <person name="Lago D.C."/>
            <person name="Luna-Lucena D."/>
            <person name="Moda L.M."/>
            <person name="Nascimento L."/>
            <person name="Pedrino M."/>
            <person name="Rabico F.O."/>
            <person name="Sanches F.C."/>
            <person name="Santos D.E."/>
            <person name="Santos C.G."/>
            <person name="Vieira J."/>
            <person name="Lopes T.F."/>
            <person name="Barchuk A.R."/>
            <person name="Hartfelder K."/>
            <person name="Simoes Z.L.P."/>
            <person name="Bitondi M.M.G."/>
            <person name="Pinheiro D.G."/>
        </authorList>
    </citation>
    <scope>NUCLEOTIDE SEQUENCE</scope>
    <source>
        <strain evidence="10">USP_RPSP 00005682</strain>
        <tissue evidence="10">Whole individual</tissue>
    </source>
</reference>
<evidence type="ECO:0000256" key="7">
    <source>
        <dbReference type="ARBA" id="ARBA00023136"/>
    </source>
</evidence>
<evidence type="ECO:0000313" key="10">
    <source>
        <dbReference type="EMBL" id="KAF3421791.1"/>
    </source>
</evidence>
<dbReference type="AlphaFoldDB" id="A0A833RSW0"/>
<keyword evidence="7" id="KW-0472">Membrane</keyword>
<dbReference type="InterPro" id="IPR022049">
    <property type="entry name" value="FAM69_kinase_dom"/>
</dbReference>
<evidence type="ECO:0000256" key="3">
    <source>
        <dbReference type="ARBA" id="ARBA00022692"/>
    </source>
</evidence>
<evidence type="ECO:0000259" key="9">
    <source>
        <dbReference type="SMART" id="SM01299"/>
    </source>
</evidence>
<evidence type="ECO:0000256" key="6">
    <source>
        <dbReference type="ARBA" id="ARBA00022989"/>
    </source>
</evidence>
<organism evidence="10 11">
    <name type="scientific">Frieseomelitta varia</name>
    <dbReference type="NCBI Taxonomy" id="561572"/>
    <lineage>
        <taxon>Eukaryota</taxon>
        <taxon>Metazoa</taxon>
        <taxon>Ecdysozoa</taxon>
        <taxon>Arthropoda</taxon>
        <taxon>Hexapoda</taxon>
        <taxon>Insecta</taxon>
        <taxon>Pterygota</taxon>
        <taxon>Neoptera</taxon>
        <taxon>Endopterygota</taxon>
        <taxon>Hymenoptera</taxon>
        <taxon>Apocrita</taxon>
        <taxon>Aculeata</taxon>
        <taxon>Apoidea</taxon>
        <taxon>Anthophila</taxon>
        <taxon>Apidae</taxon>
        <taxon>Frieseomelitta</taxon>
    </lineage>
</organism>
<comment type="caution">
    <text evidence="10">The sequence shown here is derived from an EMBL/GenBank/DDBJ whole genome shotgun (WGS) entry which is preliminary data.</text>
</comment>
<dbReference type="PANTHER" id="PTHR21093">
    <property type="entry name" value="DIVERGENT PROTEIN KINASE DOMAIN 1C-RELATED"/>
    <property type="match status" value="1"/>
</dbReference>
<dbReference type="Proteomes" id="UP000655588">
    <property type="component" value="Unassembled WGS sequence"/>
</dbReference>
<comment type="similarity">
    <text evidence="2">Belongs to the DIPK family.</text>
</comment>
<dbReference type="Pfam" id="PF14875">
    <property type="entry name" value="PIP49_N"/>
    <property type="match status" value="1"/>
</dbReference>
<keyword evidence="6" id="KW-1133">Transmembrane helix</keyword>
<feature type="domain" description="FAM69 N-terminal" evidence="9">
    <location>
        <begin position="10"/>
        <end position="176"/>
    </location>
</feature>
<evidence type="ECO:0000256" key="1">
    <source>
        <dbReference type="ARBA" id="ARBA00004648"/>
    </source>
</evidence>
<keyword evidence="5" id="KW-0735">Signal-anchor</keyword>
<dbReference type="Pfam" id="PF12260">
    <property type="entry name" value="PIP49_C"/>
    <property type="match status" value="1"/>
</dbReference>
<sequence length="453" mass="51624">MASKTKRDLALPQNCFKSSLSQFDVLRNSLAEQMLLKILMHKKGAAIGILCDPLCAERGIHSLACETLHAGKEAVFSAHWETTRLVFKASSCTDNRSDFKESIEKEEHLKGQARCDDCDFRTKTPVEQFESLFWTDASGTKHFPSETDFNTMIKDLVVSKLNVTLSQHQLERLARLRTHRVETEPRRRQLEMENLWPLLQENEYLMSILYEDRDIFPQLIGTCGTFYAVEYVRPIETPTTILALSDSKPEWAKRLKLAVMILDLLEELDTNFPEPIHLCDVKINHFGLPLGGQKLKFLDLDAAFPKTIISRITSDSKRCERHEDCDYFDCRSFCSKNKRCESPVANNNLQIVCEKIFLGWTLSGTIIIPGLLMSEHTTSTLAVLLRQCANPAGDIEHLPRAAVPDNLKTRLYNMLHEMEQEVAASINQQIIGFHKSGRKNLVLIELNLNFGNK</sequence>
<evidence type="ECO:0000256" key="4">
    <source>
        <dbReference type="ARBA" id="ARBA00022824"/>
    </source>
</evidence>
<dbReference type="PANTHER" id="PTHR21093:SF2">
    <property type="entry name" value="DIVERGENT PROTEIN KINASE DOMAIN 1C"/>
    <property type="match status" value="1"/>
</dbReference>
<keyword evidence="4" id="KW-0256">Endoplasmic reticulum</keyword>